<feature type="domain" description="DUF1585" evidence="1">
    <location>
        <begin position="196"/>
        <end position="266"/>
    </location>
</feature>
<sequence length="269" mass="30114">ELYPDFDERLRADMRGETIAYLRHLIEENHTVDKLLQSDFTMLNGRLARHYGIEGVAGETFRRVELAADHHRGGLLGQASFLLANSTGADSHAIRRAVWIRDRLLHDPPAPPPPDVPSLEESTPNFHELSVRQQLEVHRQKPACASCHRNLDAWGIALEDYDATGRWRDEVRRIREGKMITLPVESTGELPGGIVLTGAGALREHLVAAHQHQAARSLVTRLLAYALGRQVERADEAAIEELSGQLAQKKLGIRDLINELVFSDPFNTK</sequence>
<evidence type="ECO:0000259" key="3">
    <source>
        <dbReference type="Pfam" id="PF07631"/>
    </source>
</evidence>
<evidence type="ECO:0008006" key="6">
    <source>
        <dbReference type="Google" id="ProtNLM"/>
    </source>
</evidence>
<evidence type="ECO:0000313" key="5">
    <source>
        <dbReference type="Proteomes" id="UP000321083"/>
    </source>
</evidence>
<evidence type="ECO:0000313" key="4">
    <source>
        <dbReference type="EMBL" id="TWW08649.1"/>
    </source>
</evidence>
<reference evidence="4 5" key="2">
    <citation type="submission" date="2019-08" db="EMBL/GenBank/DDBJ databases">
        <authorList>
            <person name="Henke P."/>
        </authorList>
    </citation>
    <scope>NUCLEOTIDE SEQUENCE [LARGE SCALE GENOMIC DNA]</scope>
    <source>
        <strain evidence="4">Phe10_nw2017</strain>
    </source>
</reference>
<comment type="caution">
    <text evidence="4">The sequence shown here is derived from an EMBL/GenBank/DDBJ whole genome shotgun (WGS) entry which is preliminary data.</text>
</comment>
<name>A0A5C6M3H1_9PLAN</name>
<dbReference type="AlphaFoldDB" id="A0A5C6M3H1"/>
<dbReference type="InterPro" id="IPR013042">
    <property type="entry name" value="DUF1592"/>
</dbReference>
<proteinExistence type="predicted"/>
<reference evidence="4 5" key="1">
    <citation type="submission" date="2019-08" db="EMBL/GenBank/DDBJ databases">
        <title>100 year-old enigma solved: identification of Planctomyces bekefii, the type genus and species of the phylum Planctomycetes.</title>
        <authorList>
            <person name="Svetlana D.N."/>
            <person name="Overmann J."/>
        </authorList>
    </citation>
    <scope>NUCLEOTIDE SEQUENCE [LARGE SCALE GENOMIC DNA]</scope>
    <source>
        <strain evidence="4">Phe10_nw2017</strain>
    </source>
</reference>
<organism evidence="4 5">
    <name type="scientific">Planctomyces bekefii</name>
    <dbReference type="NCBI Taxonomy" id="1653850"/>
    <lineage>
        <taxon>Bacteria</taxon>
        <taxon>Pseudomonadati</taxon>
        <taxon>Planctomycetota</taxon>
        <taxon>Planctomycetia</taxon>
        <taxon>Planctomycetales</taxon>
        <taxon>Planctomycetaceae</taxon>
        <taxon>Planctomyces</taxon>
    </lineage>
</organism>
<dbReference type="InterPro" id="IPR011478">
    <property type="entry name" value="DUF1585"/>
</dbReference>
<dbReference type="EMBL" id="SRHE01000567">
    <property type="protein sequence ID" value="TWW08649.1"/>
    <property type="molecule type" value="Genomic_DNA"/>
</dbReference>
<feature type="non-terminal residue" evidence="4">
    <location>
        <position position="1"/>
    </location>
</feature>
<feature type="domain" description="DUF1592" evidence="3">
    <location>
        <begin position="2"/>
        <end position="53"/>
    </location>
</feature>
<keyword evidence="5" id="KW-1185">Reference proteome</keyword>
<protein>
    <recommendedName>
        <fullName evidence="6">DUF1588 domain-containing protein</fullName>
    </recommendedName>
</protein>
<dbReference type="Proteomes" id="UP000321083">
    <property type="component" value="Unassembled WGS sequence"/>
</dbReference>
<evidence type="ECO:0000259" key="2">
    <source>
        <dbReference type="Pfam" id="PF07627"/>
    </source>
</evidence>
<dbReference type="Pfam" id="PF07624">
    <property type="entry name" value="PSD2"/>
    <property type="match status" value="1"/>
</dbReference>
<accession>A0A5C6M3H1</accession>
<evidence type="ECO:0000259" key="1">
    <source>
        <dbReference type="Pfam" id="PF07624"/>
    </source>
</evidence>
<dbReference type="Pfam" id="PF07631">
    <property type="entry name" value="PSD4"/>
    <property type="match status" value="1"/>
</dbReference>
<dbReference type="InterPro" id="IPR013039">
    <property type="entry name" value="DUF1588"/>
</dbReference>
<gene>
    <name evidence="4" type="ORF">E3A20_22230</name>
</gene>
<feature type="domain" description="DUF1588" evidence="2">
    <location>
        <begin position="72"/>
        <end position="170"/>
    </location>
</feature>
<dbReference type="Pfam" id="PF07627">
    <property type="entry name" value="PSCyt3"/>
    <property type="match status" value="1"/>
</dbReference>